<keyword evidence="3" id="KW-1185">Reference proteome</keyword>
<organism evidence="2 3">
    <name type="scientific">Loigolactobacillus jiayinensis</name>
    <dbReference type="NCBI Taxonomy" id="2486016"/>
    <lineage>
        <taxon>Bacteria</taxon>
        <taxon>Bacillati</taxon>
        <taxon>Bacillota</taxon>
        <taxon>Bacilli</taxon>
        <taxon>Lactobacillales</taxon>
        <taxon>Lactobacillaceae</taxon>
        <taxon>Loigolactobacillus</taxon>
    </lineage>
</organism>
<dbReference type="InterPro" id="IPR050855">
    <property type="entry name" value="NDM-1-like"/>
</dbReference>
<comment type="caution">
    <text evidence="2">The sequence shown here is derived from an EMBL/GenBank/DDBJ whole genome shotgun (WGS) entry which is preliminary data.</text>
</comment>
<accession>A0ABW1RG96</accession>
<dbReference type="InterPro" id="IPR036866">
    <property type="entry name" value="RibonucZ/Hydroxyglut_hydro"/>
</dbReference>
<dbReference type="RefSeq" id="WP_125551731.1">
    <property type="nucleotide sequence ID" value="NZ_JBHSSL010000118.1"/>
</dbReference>
<dbReference type="Gene3D" id="3.60.15.10">
    <property type="entry name" value="Ribonuclease Z/Hydroxyacylglutathione hydrolase-like"/>
    <property type="match status" value="1"/>
</dbReference>
<dbReference type="CDD" id="cd07721">
    <property type="entry name" value="yflN-like_MBL-fold"/>
    <property type="match status" value="1"/>
</dbReference>
<evidence type="ECO:0000313" key="2">
    <source>
        <dbReference type="EMBL" id="MFC6171825.1"/>
    </source>
</evidence>
<feature type="domain" description="Metallo-beta-lactamase" evidence="1">
    <location>
        <begin position="23"/>
        <end position="216"/>
    </location>
</feature>
<dbReference type="SUPFAM" id="SSF56281">
    <property type="entry name" value="Metallo-hydrolase/oxidoreductase"/>
    <property type="match status" value="1"/>
</dbReference>
<dbReference type="Pfam" id="PF00753">
    <property type="entry name" value="Lactamase_B"/>
    <property type="match status" value="1"/>
</dbReference>
<evidence type="ECO:0000259" key="1">
    <source>
        <dbReference type="SMART" id="SM00849"/>
    </source>
</evidence>
<dbReference type="EMBL" id="JBHSSL010000118">
    <property type="protein sequence ID" value="MFC6171825.1"/>
    <property type="molecule type" value="Genomic_DNA"/>
</dbReference>
<name>A0ABW1RG96_9LACO</name>
<dbReference type="Proteomes" id="UP001596289">
    <property type="component" value="Unassembled WGS sequence"/>
</dbReference>
<dbReference type="InterPro" id="IPR001279">
    <property type="entry name" value="Metallo-B-lactamas"/>
</dbReference>
<dbReference type="PANTHER" id="PTHR42951:SF17">
    <property type="entry name" value="METALLO-BETA-LACTAMASE DOMAIN-CONTAINING PROTEIN"/>
    <property type="match status" value="1"/>
</dbReference>
<evidence type="ECO:0000313" key="3">
    <source>
        <dbReference type="Proteomes" id="UP001596289"/>
    </source>
</evidence>
<dbReference type="PANTHER" id="PTHR42951">
    <property type="entry name" value="METALLO-BETA-LACTAMASE DOMAIN-CONTAINING"/>
    <property type="match status" value="1"/>
</dbReference>
<protein>
    <submittedName>
        <fullName evidence="2">MBL fold metallo-hydrolase</fullName>
    </submittedName>
</protein>
<dbReference type="SMART" id="SM00849">
    <property type="entry name" value="Lactamase_B"/>
    <property type="match status" value="1"/>
</dbReference>
<proteinExistence type="predicted"/>
<reference evidence="3" key="1">
    <citation type="journal article" date="2019" name="Int. J. Syst. Evol. Microbiol.">
        <title>The Global Catalogue of Microorganisms (GCM) 10K type strain sequencing project: providing services to taxonomists for standard genome sequencing and annotation.</title>
        <authorList>
            <consortium name="The Broad Institute Genomics Platform"/>
            <consortium name="The Broad Institute Genome Sequencing Center for Infectious Disease"/>
            <person name="Wu L."/>
            <person name="Ma J."/>
        </authorList>
    </citation>
    <scope>NUCLEOTIDE SEQUENCE [LARGE SCALE GENOMIC DNA]</scope>
    <source>
        <strain evidence="3">CCM 8904</strain>
    </source>
</reference>
<sequence length="246" mass="27219">MSALEPLEIVQLEDDLYQLQLDFVHAFLIHDPIDGWILIDTGYPVKRGHPNIVIRALQKMNLTTSAIKQILVTHGHPDHVGNIGEVEAQSHAPIWMSQQDAAILEAFIPVRPIYTPAGDPGKQIPFFSPAPVTHRLVDGEQIPLAGGITAIATPGHSAGQLSFLWHRHHNILFAADTITNVDHHVMIAPSNENYTTARASLKKLANYSFDQLLVSHGADLLSNADQIFQQKWLPELIAQTLNSKQK</sequence>
<gene>
    <name evidence="2" type="ORF">ACFQGP_14785</name>
</gene>